<evidence type="ECO:0000256" key="2">
    <source>
        <dbReference type="ARBA" id="ARBA00004370"/>
    </source>
</evidence>
<evidence type="ECO:0000256" key="5">
    <source>
        <dbReference type="ARBA" id="ARBA00022679"/>
    </source>
</evidence>
<feature type="transmembrane region" description="Helical" evidence="14">
    <location>
        <begin position="48"/>
        <end position="67"/>
    </location>
</feature>
<dbReference type="EC" id="2.7.13.3" evidence="3"/>
<feature type="domain" description="Histidine kinase" evidence="15">
    <location>
        <begin position="316"/>
        <end position="536"/>
    </location>
</feature>
<dbReference type="InterPro" id="IPR036890">
    <property type="entry name" value="HATPase_C_sf"/>
</dbReference>
<dbReference type="Proteomes" id="UP000241167">
    <property type="component" value="Unassembled WGS sequence"/>
</dbReference>
<dbReference type="GO" id="GO:0016020">
    <property type="term" value="C:membrane"/>
    <property type="evidence" value="ECO:0007669"/>
    <property type="project" value="UniProtKB-SubCell"/>
</dbReference>
<keyword evidence="4" id="KW-0597">Phosphoprotein</keyword>
<dbReference type="SUPFAM" id="SSF55874">
    <property type="entry name" value="ATPase domain of HSP90 chaperone/DNA topoisomerase II/histidine kinase"/>
    <property type="match status" value="1"/>
</dbReference>
<dbReference type="InterPro" id="IPR004358">
    <property type="entry name" value="Sig_transdc_His_kin-like_C"/>
</dbReference>
<dbReference type="PROSITE" id="PS50110">
    <property type="entry name" value="RESPONSE_REGULATORY"/>
    <property type="match status" value="1"/>
</dbReference>
<dbReference type="Gene3D" id="1.10.287.130">
    <property type="match status" value="1"/>
</dbReference>
<keyword evidence="5" id="KW-0808">Transferase</keyword>
<evidence type="ECO:0000256" key="7">
    <source>
        <dbReference type="ARBA" id="ARBA00022741"/>
    </source>
</evidence>
<dbReference type="SUPFAM" id="SSF52172">
    <property type="entry name" value="CheY-like"/>
    <property type="match status" value="1"/>
</dbReference>
<comment type="subcellular location">
    <subcellularLocation>
        <location evidence="2">Membrane</location>
    </subcellularLocation>
</comment>
<dbReference type="Gene3D" id="3.30.565.10">
    <property type="entry name" value="Histidine kinase-like ATPase, C-terminal domain"/>
    <property type="match status" value="1"/>
</dbReference>
<reference evidence="17 18" key="1">
    <citation type="submission" date="2018-03" db="EMBL/GenBank/DDBJ databases">
        <title>The draft genome of Sphingosinicella sp. GL-C-18.</title>
        <authorList>
            <person name="Liu L."/>
            <person name="Li L."/>
            <person name="Liang L."/>
            <person name="Zhang X."/>
            <person name="Wang T."/>
        </authorList>
    </citation>
    <scope>NUCLEOTIDE SEQUENCE [LARGE SCALE GENOMIC DNA]</scope>
    <source>
        <strain evidence="17 18">GL-C-18</strain>
    </source>
</reference>
<dbReference type="Gene3D" id="3.40.50.2300">
    <property type="match status" value="1"/>
</dbReference>
<dbReference type="GO" id="GO:0005524">
    <property type="term" value="F:ATP binding"/>
    <property type="evidence" value="ECO:0007669"/>
    <property type="project" value="UniProtKB-KW"/>
</dbReference>
<comment type="catalytic activity">
    <reaction evidence="1">
        <text>ATP + protein L-histidine = ADP + protein N-phospho-L-histidine.</text>
        <dbReference type="EC" id="2.7.13.3"/>
    </reaction>
</comment>
<dbReference type="SUPFAM" id="SSF49785">
    <property type="entry name" value="Galactose-binding domain-like"/>
    <property type="match status" value="1"/>
</dbReference>
<dbReference type="InterPro" id="IPR036097">
    <property type="entry name" value="HisK_dim/P_sf"/>
</dbReference>
<dbReference type="SMART" id="SM00388">
    <property type="entry name" value="HisKA"/>
    <property type="match status" value="1"/>
</dbReference>
<proteinExistence type="predicted"/>
<dbReference type="InterPro" id="IPR001789">
    <property type="entry name" value="Sig_transdc_resp-reg_receiver"/>
</dbReference>
<keyword evidence="6 14" id="KW-0812">Transmembrane</keyword>
<keyword evidence="9" id="KW-0067">ATP-binding</keyword>
<dbReference type="SUPFAM" id="SSF47384">
    <property type="entry name" value="Homodimeric domain of signal transducing histidine kinase"/>
    <property type="match status" value="1"/>
</dbReference>
<dbReference type="EMBL" id="PXYI01000001">
    <property type="protein sequence ID" value="PSJ43049.1"/>
    <property type="molecule type" value="Genomic_DNA"/>
</dbReference>
<dbReference type="PANTHER" id="PTHR43047">
    <property type="entry name" value="TWO-COMPONENT HISTIDINE PROTEIN KINASE"/>
    <property type="match status" value="1"/>
</dbReference>
<evidence type="ECO:0000256" key="1">
    <source>
        <dbReference type="ARBA" id="ARBA00000085"/>
    </source>
</evidence>
<dbReference type="CDD" id="cd00156">
    <property type="entry name" value="REC"/>
    <property type="match status" value="1"/>
</dbReference>
<dbReference type="Pfam" id="PF00512">
    <property type="entry name" value="HisKA"/>
    <property type="match status" value="1"/>
</dbReference>
<evidence type="ECO:0000313" key="17">
    <source>
        <dbReference type="EMBL" id="PSJ43049.1"/>
    </source>
</evidence>
<dbReference type="PROSITE" id="PS50109">
    <property type="entry name" value="HIS_KIN"/>
    <property type="match status" value="1"/>
</dbReference>
<comment type="caution">
    <text evidence="17">The sequence shown here is derived from an EMBL/GenBank/DDBJ whole genome shotgun (WGS) entry which is preliminary data.</text>
</comment>
<dbReference type="CDD" id="cd00082">
    <property type="entry name" value="HisKA"/>
    <property type="match status" value="1"/>
</dbReference>
<feature type="transmembrane region" description="Helical" evidence="14">
    <location>
        <begin position="255"/>
        <end position="276"/>
    </location>
</feature>
<dbReference type="FunFam" id="3.30.565.10:FF:000010">
    <property type="entry name" value="Sensor histidine kinase RcsC"/>
    <property type="match status" value="1"/>
</dbReference>
<dbReference type="AlphaFoldDB" id="A0A2P7QYM5"/>
<comment type="caution">
    <text evidence="13">Lacks conserved residue(s) required for the propagation of feature annotation.</text>
</comment>
<evidence type="ECO:0000256" key="8">
    <source>
        <dbReference type="ARBA" id="ARBA00022777"/>
    </source>
</evidence>
<gene>
    <name evidence="17" type="ORF">C7I55_01235</name>
</gene>
<evidence type="ECO:0000256" key="6">
    <source>
        <dbReference type="ARBA" id="ARBA00022692"/>
    </source>
</evidence>
<dbReference type="CDD" id="cd16922">
    <property type="entry name" value="HATPase_EvgS-ArcB-TorS-like"/>
    <property type="match status" value="1"/>
</dbReference>
<evidence type="ECO:0000256" key="4">
    <source>
        <dbReference type="ARBA" id="ARBA00022553"/>
    </source>
</evidence>
<keyword evidence="8 17" id="KW-0418">Kinase</keyword>
<organism evidence="17 18">
    <name type="scientific">Allosphingosinicella deserti</name>
    <dbReference type="NCBI Taxonomy" id="2116704"/>
    <lineage>
        <taxon>Bacteria</taxon>
        <taxon>Pseudomonadati</taxon>
        <taxon>Pseudomonadota</taxon>
        <taxon>Alphaproteobacteria</taxon>
        <taxon>Sphingomonadales</taxon>
        <taxon>Sphingomonadaceae</taxon>
        <taxon>Allosphingosinicella</taxon>
    </lineage>
</organism>
<evidence type="ECO:0000256" key="10">
    <source>
        <dbReference type="ARBA" id="ARBA00022989"/>
    </source>
</evidence>
<evidence type="ECO:0000256" key="3">
    <source>
        <dbReference type="ARBA" id="ARBA00012438"/>
    </source>
</evidence>
<accession>A0A2P7QYM5</accession>
<dbReference type="FunFam" id="1.10.287.130:FF:000004">
    <property type="entry name" value="Ethylene receptor 1"/>
    <property type="match status" value="1"/>
</dbReference>
<evidence type="ECO:0000259" key="16">
    <source>
        <dbReference type="PROSITE" id="PS50110"/>
    </source>
</evidence>
<keyword evidence="12 14" id="KW-0472">Membrane</keyword>
<dbReference type="InterPro" id="IPR011006">
    <property type="entry name" value="CheY-like_superfamily"/>
</dbReference>
<dbReference type="SMART" id="SM00387">
    <property type="entry name" value="HATPase_c"/>
    <property type="match status" value="1"/>
</dbReference>
<dbReference type="InterPro" id="IPR008979">
    <property type="entry name" value="Galactose-bd-like_sf"/>
</dbReference>
<evidence type="ECO:0000256" key="12">
    <source>
        <dbReference type="ARBA" id="ARBA00023136"/>
    </source>
</evidence>
<protein>
    <recommendedName>
        <fullName evidence="3">histidine kinase</fullName>
        <ecNumber evidence="3">2.7.13.3</ecNumber>
    </recommendedName>
</protein>
<dbReference type="PANTHER" id="PTHR43047:SF64">
    <property type="entry name" value="HISTIDINE KINASE CONTAINING CHEY-HOMOLOGOUS RECEIVER DOMAIN AND PAS DOMAIN-RELATED"/>
    <property type="match status" value="1"/>
</dbReference>
<evidence type="ECO:0000256" key="9">
    <source>
        <dbReference type="ARBA" id="ARBA00022840"/>
    </source>
</evidence>
<keyword evidence="7" id="KW-0547">Nucleotide-binding</keyword>
<evidence type="ECO:0000256" key="14">
    <source>
        <dbReference type="SAM" id="Phobius"/>
    </source>
</evidence>
<keyword evidence="11" id="KW-0902">Two-component regulatory system</keyword>
<name>A0A2P7QYM5_9SPHN</name>
<sequence length="766" mass="82959">MTKPLSELPVRAAAHDVHVRRWPEQPQRVDGRRGDDPVRLISRLKFEAAILVLLLVTFAAVQFQGLFTAKSLSITPGNLASFAPYSYTDAPSGGTSTITLDPKRVMRWSCELRGGYAYPFCGYGMIFDKSDRGEGLDFSKFQTVTLNVRYTGAASKMRVALINHDPRHKVAGGKPNQIEFPVRQGQQTVTLNLENLFVAEWWAAANNLPAEVAAPRIDNVTAIEVQPGSDAAVGHYDFELDSITFAGRQISQAQYYLLLLGIWVLLIGGFLIHRFFQVRRSFEARHERQVQESRELEAAKAMAESASAAKSAFLANMSHELRTPLNAILGYAQLLERETLTDRQAVAAQTIHQSGAHLLTLITDILDLSKIEAGRLELMPASFDLHACIGTVANIMRIRAEEKGLAFLCALEDHVPQTVIGDEKRLRQVLINLLGNALKFTGAGQVSLVVSATTAEAGGNRLRVEVRDTGIGMKTEHLPLIFEAFEQVGDAERRAGGTGLGLSITRRIVALMGGTIEVESREGEGSRFWFDIPLETVSALSAPKRTEAEAVGGYAGPRRRLLVVDDDESNRALLVTTLAELGFGTDEAANGAEALDRIVDARPDLVLTGLKMPVMDGCAFAGRVRSDPNLADLPVIIFSANPDAQTRKRALAAGAAAFLASPILAEDLKATLASQLALAWTHGVIVEAKAIKDGAIVPPPSAQLETLMQLALAGNMRAIRKFADDLAVADPHCGAFAERLKTLAAGYQSPAILDLVSYHLNARQAA</sequence>
<dbReference type="InterPro" id="IPR003594">
    <property type="entry name" value="HATPase_dom"/>
</dbReference>
<dbReference type="InterPro" id="IPR003661">
    <property type="entry name" value="HisK_dim/P_dom"/>
</dbReference>
<feature type="domain" description="Response regulatory" evidence="16">
    <location>
        <begin position="560"/>
        <end position="676"/>
    </location>
</feature>
<evidence type="ECO:0000313" key="18">
    <source>
        <dbReference type="Proteomes" id="UP000241167"/>
    </source>
</evidence>
<dbReference type="PRINTS" id="PR00344">
    <property type="entry name" value="BCTRLSENSOR"/>
</dbReference>
<keyword evidence="18" id="KW-1185">Reference proteome</keyword>
<dbReference type="GO" id="GO:0000155">
    <property type="term" value="F:phosphorelay sensor kinase activity"/>
    <property type="evidence" value="ECO:0007669"/>
    <property type="project" value="InterPro"/>
</dbReference>
<dbReference type="InterPro" id="IPR005467">
    <property type="entry name" value="His_kinase_dom"/>
</dbReference>
<dbReference type="Pfam" id="PF00072">
    <property type="entry name" value="Response_reg"/>
    <property type="match status" value="1"/>
</dbReference>
<dbReference type="Pfam" id="PF02518">
    <property type="entry name" value="HATPase_c"/>
    <property type="match status" value="1"/>
</dbReference>
<dbReference type="SMART" id="SM00448">
    <property type="entry name" value="REC"/>
    <property type="match status" value="1"/>
</dbReference>
<evidence type="ECO:0000256" key="11">
    <source>
        <dbReference type="ARBA" id="ARBA00023012"/>
    </source>
</evidence>
<keyword evidence="10 14" id="KW-1133">Transmembrane helix</keyword>
<evidence type="ECO:0000259" key="15">
    <source>
        <dbReference type="PROSITE" id="PS50109"/>
    </source>
</evidence>
<evidence type="ECO:0000256" key="13">
    <source>
        <dbReference type="PROSITE-ProRule" id="PRU00169"/>
    </source>
</evidence>